<protein>
    <submittedName>
        <fullName evidence="1">Uncharacterized protein</fullName>
    </submittedName>
</protein>
<comment type="caution">
    <text evidence="1">The sequence shown here is derived from an EMBL/GenBank/DDBJ whole genome shotgun (WGS) entry which is preliminary data.</text>
</comment>
<accession>A0A5C6M8Z4</accession>
<reference evidence="1 2" key="2">
    <citation type="submission" date="2019-08" db="EMBL/GenBank/DDBJ databases">
        <authorList>
            <person name="Henke P."/>
        </authorList>
    </citation>
    <scope>NUCLEOTIDE SEQUENCE [LARGE SCALE GENOMIC DNA]</scope>
    <source>
        <strain evidence="1">Phe10_nw2017</strain>
    </source>
</reference>
<name>A0A5C6M8Z4_9PLAN</name>
<dbReference type="EMBL" id="SRHE01000261">
    <property type="protein sequence ID" value="TWW09494.1"/>
    <property type="molecule type" value="Genomic_DNA"/>
</dbReference>
<evidence type="ECO:0000313" key="2">
    <source>
        <dbReference type="Proteomes" id="UP000321083"/>
    </source>
</evidence>
<gene>
    <name evidence="1" type="ORF">E3A20_13800</name>
</gene>
<proteinExistence type="predicted"/>
<sequence length="78" mass="8959">MPGSTDVASNDDLENRVRRLEMTVQSLLQTQPRNQQTADALPWWERIAGTFHGDEEYRQAMSIAASIRRDQKPEDESL</sequence>
<organism evidence="1 2">
    <name type="scientific">Planctomyces bekefii</name>
    <dbReference type="NCBI Taxonomy" id="1653850"/>
    <lineage>
        <taxon>Bacteria</taxon>
        <taxon>Pseudomonadati</taxon>
        <taxon>Planctomycetota</taxon>
        <taxon>Planctomycetia</taxon>
        <taxon>Planctomycetales</taxon>
        <taxon>Planctomycetaceae</taxon>
        <taxon>Planctomyces</taxon>
    </lineage>
</organism>
<dbReference type="AlphaFoldDB" id="A0A5C6M8Z4"/>
<keyword evidence="2" id="KW-1185">Reference proteome</keyword>
<dbReference type="Proteomes" id="UP000321083">
    <property type="component" value="Unassembled WGS sequence"/>
</dbReference>
<evidence type="ECO:0000313" key="1">
    <source>
        <dbReference type="EMBL" id="TWW09494.1"/>
    </source>
</evidence>
<reference evidence="1 2" key="1">
    <citation type="submission" date="2019-08" db="EMBL/GenBank/DDBJ databases">
        <title>100 year-old enigma solved: identification of Planctomyces bekefii, the type genus and species of the phylum Planctomycetes.</title>
        <authorList>
            <person name="Svetlana D.N."/>
            <person name="Overmann J."/>
        </authorList>
    </citation>
    <scope>NUCLEOTIDE SEQUENCE [LARGE SCALE GENOMIC DNA]</scope>
    <source>
        <strain evidence="1">Phe10_nw2017</strain>
    </source>
</reference>